<dbReference type="GO" id="GO:0051213">
    <property type="term" value="F:dioxygenase activity"/>
    <property type="evidence" value="ECO:0007669"/>
    <property type="project" value="UniProtKB-KW"/>
</dbReference>
<comment type="caution">
    <text evidence="8">The sequence shown here is derived from an EMBL/GenBank/DDBJ whole genome shotgun (WGS) entry which is preliminary data.</text>
</comment>
<accession>A0ABN2N514</accession>
<evidence type="ECO:0000256" key="2">
    <source>
        <dbReference type="ARBA" id="ARBA00005896"/>
    </source>
</evidence>
<feature type="domain" description="TauD/TfdA-like" evidence="7">
    <location>
        <begin position="4"/>
        <end position="278"/>
    </location>
</feature>
<evidence type="ECO:0000256" key="4">
    <source>
        <dbReference type="ARBA" id="ARBA00022964"/>
    </source>
</evidence>
<protein>
    <submittedName>
        <fullName evidence="8">TauD/TfdA family dioxygenase</fullName>
    </submittedName>
</protein>
<dbReference type="EMBL" id="BAAAQK010000009">
    <property type="protein sequence ID" value="GAA1850754.1"/>
    <property type="molecule type" value="Genomic_DNA"/>
</dbReference>
<dbReference type="InterPro" id="IPR051178">
    <property type="entry name" value="TfdA_dioxygenase"/>
</dbReference>
<dbReference type="PANTHER" id="PTHR43779">
    <property type="entry name" value="DIOXYGENASE RV0097-RELATED"/>
    <property type="match status" value="1"/>
</dbReference>
<dbReference type="Proteomes" id="UP001500449">
    <property type="component" value="Unassembled WGS sequence"/>
</dbReference>
<gene>
    <name evidence="8" type="ORF">GCM10009836_33350</name>
</gene>
<dbReference type="Pfam" id="PF02668">
    <property type="entry name" value="TauD"/>
    <property type="match status" value="1"/>
</dbReference>
<keyword evidence="4 8" id="KW-0223">Dioxygenase</keyword>
<dbReference type="InterPro" id="IPR042098">
    <property type="entry name" value="TauD-like_sf"/>
</dbReference>
<evidence type="ECO:0000313" key="8">
    <source>
        <dbReference type="EMBL" id="GAA1850754.1"/>
    </source>
</evidence>
<evidence type="ECO:0000256" key="6">
    <source>
        <dbReference type="ARBA" id="ARBA00023004"/>
    </source>
</evidence>
<evidence type="ECO:0000313" key="9">
    <source>
        <dbReference type="Proteomes" id="UP001500449"/>
    </source>
</evidence>
<keyword evidence="6" id="KW-0408">Iron</keyword>
<dbReference type="InterPro" id="IPR003819">
    <property type="entry name" value="TauD/TfdA-like"/>
</dbReference>
<dbReference type="RefSeq" id="WP_344417560.1">
    <property type="nucleotide sequence ID" value="NZ_BAAAQK010000009.1"/>
</dbReference>
<proteinExistence type="inferred from homology"/>
<keyword evidence="5" id="KW-0560">Oxidoreductase</keyword>
<sequence>MRVVPLGERFAAEVLDLDLTRPPTAAEHDAVVDAVDRYAVLVLRDQRISAEQQTAWLSGFGPLDSEVQRYFNRLAANRLGSDVVTDISNVDARSDVAARLDRQTIMNIGNAFWHSDGSHYHHPFRYSMLAAVAVPALGGETEFADLRAAHDRLDARTRGFLSARTGAFWSAYNRIRLGIIDPPQTHGLYPPVEWPLIRRHPGSGRDVLWVGQPLCQVSGLSVPEGRALASDLLEQATERENVHVHRWAAGDVVLWDNRSVLHRGRRFDLAHRRELRRVGTKDDVASLGVLDMPSRTDLNDGFPLRLRGAPEPLRT</sequence>
<keyword evidence="9" id="KW-1185">Reference proteome</keyword>
<comment type="cofactor">
    <cofactor evidence="1">
        <name>Fe(2+)</name>
        <dbReference type="ChEBI" id="CHEBI:29033"/>
    </cofactor>
</comment>
<dbReference type="SUPFAM" id="SSF51197">
    <property type="entry name" value="Clavaminate synthase-like"/>
    <property type="match status" value="1"/>
</dbReference>
<organism evidence="8 9">
    <name type="scientific">Pseudonocardia ailaonensis</name>
    <dbReference type="NCBI Taxonomy" id="367279"/>
    <lineage>
        <taxon>Bacteria</taxon>
        <taxon>Bacillati</taxon>
        <taxon>Actinomycetota</taxon>
        <taxon>Actinomycetes</taxon>
        <taxon>Pseudonocardiales</taxon>
        <taxon>Pseudonocardiaceae</taxon>
        <taxon>Pseudonocardia</taxon>
    </lineage>
</organism>
<keyword evidence="3" id="KW-0479">Metal-binding</keyword>
<comment type="similarity">
    <text evidence="2">Belongs to the TfdA dioxygenase family.</text>
</comment>
<dbReference type="Gene3D" id="3.60.130.10">
    <property type="entry name" value="Clavaminate synthase-like"/>
    <property type="match status" value="1"/>
</dbReference>
<evidence type="ECO:0000256" key="3">
    <source>
        <dbReference type="ARBA" id="ARBA00022723"/>
    </source>
</evidence>
<dbReference type="PANTHER" id="PTHR43779:SF3">
    <property type="entry name" value="(3R)-3-[(CARBOXYMETHYL)AMINO]FATTY ACID OXYGENASE_DECARBOXYLASE"/>
    <property type="match status" value="1"/>
</dbReference>
<evidence type="ECO:0000259" key="7">
    <source>
        <dbReference type="Pfam" id="PF02668"/>
    </source>
</evidence>
<reference evidence="8 9" key="1">
    <citation type="journal article" date="2019" name="Int. J. Syst. Evol. Microbiol.">
        <title>The Global Catalogue of Microorganisms (GCM) 10K type strain sequencing project: providing services to taxonomists for standard genome sequencing and annotation.</title>
        <authorList>
            <consortium name="The Broad Institute Genomics Platform"/>
            <consortium name="The Broad Institute Genome Sequencing Center for Infectious Disease"/>
            <person name="Wu L."/>
            <person name="Ma J."/>
        </authorList>
    </citation>
    <scope>NUCLEOTIDE SEQUENCE [LARGE SCALE GENOMIC DNA]</scope>
    <source>
        <strain evidence="8 9">JCM 16009</strain>
    </source>
</reference>
<name>A0ABN2N514_9PSEU</name>
<evidence type="ECO:0000256" key="1">
    <source>
        <dbReference type="ARBA" id="ARBA00001954"/>
    </source>
</evidence>
<evidence type="ECO:0000256" key="5">
    <source>
        <dbReference type="ARBA" id="ARBA00023002"/>
    </source>
</evidence>